<dbReference type="Gene3D" id="3.40.50.1240">
    <property type="entry name" value="Phosphoglycerate mutase-like"/>
    <property type="match status" value="1"/>
</dbReference>
<dbReference type="RefSeq" id="WP_148377045.1">
    <property type="nucleotide sequence ID" value="NZ_VSIY01000004.1"/>
</dbReference>
<sequence length="190" mass="21143">MKTLWWVRHGPTNLKSIVGWSDVPADLSDQAAIARLDAFLPPAPVVSSDLIRAVHTADAIQRDRPRLPHDPDLRELNFGAWELRAPEDIYAENPDLAMAYWNDPETGQPPGGESWHDLATRVNGAVDRLLIQPADELIVVAHFGAILSQLRRALGVSVKEVMAHRIENLSVTEIRLAGDRWQPGQINHLP</sequence>
<dbReference type="InterPro" id="IPR050275">
    <property type="entry name" value="PGM_Phosphatase"/>
</dbReference>
<protein>
    <submittedName>
        <fullName evidence="1">Histidine phosphatase family protein</fullName>
    </submittedName>
</protein>
<dbReference type="SUPFAM" id="SSF53254">
    <property type="entry name" value="Phosphoglycerate mutase-like"/>
    <property type="match status" value="1"/>
</dbReference>
<dbReference type="AlphaFoldDB" id="A0A5D0RL88"/>
<keyword evidence="2" id="KW-1185">Reference proteome</keyword>
<dbReference type="SMART" id="SM00855">
    <property type="entry name" value="PGAM"/>
    <property type="match status" value="1"/>
</dbReference>
<dbReference type="Proteomes" id="UP000322080">
    <property type="component" value="Unassembled WGS sequence"/>
</dbReference>
<proteinExistence type="predicted"/>
<dbReference type="CDD" id="cd07067">
    <property type="entry name" value="HP_PGM_like"/>
    <property type="match status" value="1"/>
</dbReference>
<gene>
    <name evidence="1" type="ORF">FVF75_06050</name>
</gene>
<dbReference type="PANTHER" id="PTHR48100:SF1">
    <property type="entry name" value="HISTIDINE PHOSPHATASE FAMILY PROTEIN-RELATED"/>
    <property type="match status" value="1"/>
</dbReference>
<dbReference type="InterPro" id="IPR029033">
    <property type="entry name" value="His_PPase_superfam"/>
</dbReference>
<dbReference type="GO" id="GO:0016791">
    <property type="term" value="F:phosphatase activity"/>
    <property type="evidence" value="ECO:0007669"/>
    <property type="project" value="TreeGrafter"/>
</dbReference>
<evidence type="ECO:0000313" key="2">
    <source>
        <dbReference type="Proteomes" id="UP000322080"/>
    </source>
</evidence>
<name>A0A5D0RL88_9RHOB</name>
<comment type="caution">
    <text evidence="1">The sequence shown here is derived from an EMBL/GenBank/DDBJ whole genome shotgun (WGS) entry which is preliminary data.</text>
</comment>
<dbReference type="GO" id="GO:0005737">
    <property type="term" value="C:cytoplasm"/>
    <property type="evidence" value="ECO:0007669"/>
    <property type="project" value="TreeGrafter"/>
</dbReference>
<dbReference type="Pfam" id="PF00300">
    <property type="entry name" value="His_Phos_1"/>
    <property type="match status" value="1"/>
</dbReference>
<dbReference type="InterPro" id="IPR013078">
    <property type="entry name" value="His_Pase_superF_clade-1"/>
</dbReference>
<evidence type="ECO:0000313" key="1">
    <source>
        <dbReference type="EMBL" id="TYB82282.1"/>
    </source>
</evidence>
<organism evidence="1 2">
    <name type="scientific">Maritimibacter fusiformis</name>
    <dbReference type="NCBI Taxonomy" id="2603819"/>
    <lineage>
        <taxon>Bacteria</taxon>
        <taxon>Pseudomonadati</taxon>
        <taxon>Pseudomonadota</taxon>
        <taxon>Alphaproteobacteria</taxon>
        <taxon>Rhodobacterales</taxon>
        <taxon>Roseobacteraceae</taxon>
        <taxon>Maritimibacter</taxon>
    </lineage>
</organism>
<accession>A0A5D0RL88</accession>
<dbReference type="EMBL" id="VSIY01000004">
    <property type="protein sequence ID" value="TYB82282.1"/>
    <property type="molecule type" value="Genomic_DNA"/>
</dbReference>
<reference evidence="1 2" key="1">
    <citation type="submission" date="2019-08" db="EMBL/GenBank/DDBJ databases">
        <title>Identification of a novel species of the genus Boseongicola.</title>
        <authorList>
            <person name="Zhang X.-Q."/>
        </authorList>
    </citation>
    <scope>NUCLEOTIDE SEQUENCE [LARGE SCALE GENOMIC DNA]</scope>
    <source>
        <strain evidence="1 2">HY14</strain>
    </source>
</reference>
<dbReference type="PANTHER" id="PTHR48100">
    <property type="entry name" value="BROAD-SPECIFICITY PHOSPHATASE YOR283W-RELATED"/>
    <property type="match status" value="1"/>
</dbReference>